<dbReference type="Pfam" id="PF00385">
    <property type="entry name" value="Chromo"/>
    <property type="match status" value="1"/>
</dbReference>
<dbReference type="SUPFAM" id="SSF52540">
    <property type="entry name" value="P-loop containing nucleoside triphosphate hydrolases"/>
    <property type="match status" value="2"/>
</dbReference>
<evidence type="ECO:0000256" key="4">
    <source>
        <dbReference type="ARBA" id="ARBA00022801"/>
    </source>
</evidence>
<dbReference type="OMA" id="KWHQDGQ"/>
<evidence type="ECO:0000259" key="9">
    <source>
        <dbReference type="PROSITE" id="PS51192"/>
    </source>
</evidence>
<evidence type="ECO:0000256" key="2">
    <source>
        <dbReference type="ARBA" id="ARBA00022737"/>
    </source>
</evidence>
<dbReference type="GO" id="GO:0016787">
    <property type="term" value="F:hydrolase activity"/>
    <property type="evidence" value="ECO:0007669"/>
    <property type="project" value="UniProtKB-KW"/>
</dbReference>
<dbReference type="SMART" id="SM00487">
    <property type="entry name" value="DEXDc"/>
    <property type="match status" value="1"/>
</dbReference>
<evidence type="ECO:0000256" key="1">
    <source>
        <dbReference type="ARBA" id="ARBA00004123"/>
    </source>
</evidence>
<dbReference type="InterPro" id="IPR016197">
    <property type="entry name" value="Chromo-like_dom_sf"/>
</dbReference>
<dbReference type="FunFam" id="3.40.50.300:FF:000015">
    <property type="entry name" value="chromodomain-helicase-DNA-binding protein 9 isoform X1"/>
    <property type="match status" value="1"/>
</dbReference>
<dbReference type="InterPro" id="IPR023780">
    <property type="entry name" value="Chromo_domain"/>
</dbReference>
<evidence type="ECO:0000256" key="3">
    <source>
        <dbReference type="ARBA" id="ARBA00022741"/>
    </source>
</evidence>
<dbReference type="SMART" id="SM00298">
    <property type="entry name" value="CHROMO"/>
    <property type="match status" value="2"/>
</dbReference>
<keyword evidence="2" id="KW-0677">Repeat</keyword>
<dbReference type="PROSITE" id="PS51192">
    <property type="entry name" value="HELICASE_ATP_BIND_1"/>
    <property type="match status" value="1"/>
</dbReference>
<feature type="domain" description="Helicase C-terminal" evidence="10">
    <location>
        <begin position="586"/>
        <end position="741"/>
    </location>
</feature>
<dbReference type="SMART" id="SM00490">
    <property type="entry name" value="HELICc"/>
    <property type="match status" value="1"/>
</dbReference>
<feature type="region of interest" description="Disordered" evidence="7">
    <location>
        <begin position="1137"/>
        <end position="1170"/>
    </location>
</feature>
<feature type="domain" description="Chromo" evidence="8">
    <location>
        <begin position="177"/>
        <end position="229"/>
    </location>
</feature>
<sequence length="1624" mass="188481">MSEADDASLYSFGAGKTKAQVLSSENDERNDTSPGKVVKKRGHKKMVIDSESEGEVEPFESEGESDDSLELESGEESEWESGQRKKKKREEEFRDEVRESDGCEKWVVEKILGVREEDGKTRFLIKFKDRSYVHVRWMSIVELKGIDKMAQQRVNRYYNKFGNAAGSEEEYFNPNFVIVDRVLDFDENEKMYLVKWKSQGYDMATWEKESDIIGLEESEERIKEFQERKSFNGEDLGEYNVERSRPPLSAWTPLEQSPKFKNDNELRKYQLEGLNWLMFCYLKNQGSIIADEMGLGKTVQSVSFLDQLYRKFKIRGPFLVIAPLSTIPHWEREFKGWTDMNVVVYHGGAVARDMIVDYEFYYENETREDVYKFNVLITTFEMAIAGVGHLKQIPWRVAIIDEAHRLKSKSSKITETLKMYEMDHRILATGTPLQNRIEELWALMNFLEPQVFNSEEEFIGEFGDLKRSEDVERLQGLLKPYMLRRLKEDVEKSIPVKEETIIEVELTGPQKKYYRAILEKNFNFLTKGCKGNNMPNLMNVMMELRKCCIHPYLIKGAEERINEEARVKSYDEQFNLMIQSSGKLVLLDKLLKKLKENGHKVLIFSQMTKCLDILSDYLNGKGYKYERIDGGIRGDLRQASIDRFNKEEDSFVFLLCTRAGGVGINLTSADTVIIYDSDWNPQNDLQAQARCHRIGQTKSVKIYRLLTRNTYEREMFDKASLKLGLDKAILQKMSFEEESSKLTNKQVEALLKKGAYGLMMENEEESIKFCEEDIDQILSRRTQIIVHENSNKGSIFSKASFNDGSGINIDLEDPKFWEKWAQLANVEIPIEKEELILFEPRQRKNIMNLQNILPNEVEEEDKNDKDVILSEVSDEYSNVEEEEDYEEKKDNLKPRLWSFAERLRLEKKLMTFGFGRWDKFMDSFTFRNENDLILVSRQLIKYCLDHLSESESKLKVNFEEIVGDFIKGGDLGGEVEVEGEREREIGTVDMSEGATQGINEGASELKSDNASTFKKIKTVKGKKLIEFRSFLKQSPLEYREHLKKRCKLIITRLFNIHLLLLRLNFKECKSFNDFSFPVIPGHVPVPWWTHTEDLALAFGICKHGYNEYETIKRDPELVFYDKFKHLISERVEEGVEVEGEGVEVEEGDDGDERVEEDEDMKEEDMKEEDLKDDEMDIDSERVTTTTASNTVTDSSEFKWPSKSELGIRTRRIVVAVMREFNQEKKKINKQPKKKRNDPERWSKRDVNEFIKVATNYGFPLIKQGKRSWHMYRLLFNGFKNKSDAVFDAFFEELLPLAKEAAAKAIDKKKKVEKPEEGVKVEGEDVKIESVKGEEVKQEAQDTTDAADTVGDEAKQKAGDEQVITPDVLTPEKARRMLKKAQLLDTVRQSIIYNPMVSTFISMMKRMAGLPDWWVPHIHDKGFLIGIARYGFQRFDLLIADKELPFYEVYFEKLSLKENVKVSHVQTNSILHSARPNIEISELPSVEGIKNDILVWPKDSYLVRRVEYLSDIVLKPTLTNFRSDSPNKKRKRDPKPERSFQLPNPFTSRLNNVQIPSLPIQSSNINNFPQINDANVEKDKSIFNHLNNLLQPPAQPFTLDIPQIDSSDNSTIMQKLAQLRQSSDK</sequence>
<proteinExistence type="predicted"/>
<organism evidence="11 12">
    <name type="scientific">Rozella allomycis (strain CSF55)</name>
    <dbReference type="NCBI Taxonomy" id="988480"/>
    <lineage>
        <taxon>Eukaryota</taxon>
        <taxon>Fungi</taxon>
        <taxon>Fungi incertae sedis</taxon>
        <taxon>Cryptomycota</taxon>
        <taxon>Cryptomycota incertae sedis</taxon>
        <taxon>Rozella</taxon>
    </lineage>
</organism>
<keyword evidence="3" id="KW-0547">Nucleotide-binding</keyword>
<protein>
    <submittedName>
        <fullName evidence="11">Helicase, superfamily 1/2, ATP-binding domain-containing protein</fullName>
    </submittedName>
</protein>
<dbReference type="PROSITE" id="PS50013">
    <property type="entry name" value="CHROMO_2"/>
    <property type="match status" value="2"/>
</dbReference>
<keyword evidence="6" id="KW-0539">Nucleus</keyword>
<dbReference type="Pfam" id="PF00176">
    <property type="entry name" value="SNF2-rel_dom"/>
    <property type="match status" value="1"/>
</dbReference>
<dbReference type="GO" id="GO:0008094">
    <property type="term" value="F:ATP-dependent activity, acting on DNA"/>
    <property type="evidence" value="ECO:0007669"/>
    <property type="project" value="UniProtKB-ARBA"/>
</dbReference>
<dbReference type="CDD" id="cd17995">
    <property type="entry name" value="DEXHc_CHD6_7_8_9"/>
    <property type="match status" value="1"/>
</dbReference>
<dbReference type="Proteomes" id="UP000030755">
    <property type="component" value="Unassembled WGS sequence"/>
</dbReference>
<dbReference type="PANTHER" id="PTHR45623:SF11">
    <property type="entry name" value="KISMET, ISOFORM C"/>
    <property type="match status" value="1"/>
</dbReference>
<keyword evidence="12" id="KW-1185">Reference proteome</keyword>
<evidence type="ECO:0000313" key="12">
    <source>
        <dbReference type="Proteomes" id="UP000030755"/>
    </source>
</evidence>
<comment type="subcellular location">
    <subcellularLocation>
        <location evidence="1">Nucleus</location>
    </subcellularLocation>
</comment>
<dbReference type="PROSITE" id="PS51194">
    <property type="entry name" value="HELICASE_CTER"/>
    <property type="match status" value="1"/>
</dbReference>
<dbReference type="InterPro" id="IPR014001">
    <property type="entry name" value="Helicase_ATP-bd"/>
</dbReference>
<evidence type="ECO:0000313" key="11">
    <source>
        <dbReference type="EMBL" id="EPZ35131.1"/>
    </source>
</evidence>
<dbReference type="EMBL" id="KE560866">
    <property type="protein sequence ID" value="EPZ35131.1"/>
    <property type="molecule type" value="Genomic_DNA"/>
</dbReference>
<dbReference type="InterPro" id="IPR000953">
    <property type="entry name" value="Chromo/chromo_shadow_dom"/>
</dbReference>
<dbReference type="Gene3D" id="3.40.50.300">
    <property type="entry name" value="P-loop containing nucleotide triphosphate hydrolases"/>
    <property type="match status" value="1"/>
</dbReference>
<feature type="region of interest" description="Disordered" evidence="7">
    <location>
        <begin position="1522"/>
        <end position="1545"/>
    </location>
</feature>
<name>A0A075B2H0_ROZAC</name>
<feature type="domain" description="Chromo" evidence="8">
    <location>
        <begin position="106"/>
        <end position="169"/>
    </location>
</feature>
<dbReference type="CDD" id="cd18793">
    <property type="entry name" value="SF2_C_SNF"/>
    <property type="match status" value="1"/>
</dbReference>
<dbReference type="OrthoDB" id="5857104at2759"/>
<dbReference type="Gene3D" id="1.10.10.60">
    <property type="entry name" value="Homeodomain-like"/>
    <property type="match status" value="2"/>
</dbReference>
<dbReference type="GO" id="GO:0005634">
    <property type="term" value="C:nucleus"/>
    <property type="evidence" value="ECO:0007669"/>
    <property type="project" value="UniProtKB-SubCell"/>
</dbReference>
<reference evidence="11 12" key="1">
    <citation type="journal article" date="2013" name="Curr. Biol.">
        <title>Shared signatures of parasitism and phylogenomics unite Cryptomycota and microsporidia.</title>
        <authorList>
            <person name="James T.Y."/>
            <person name="Pelin A."/>
            <person name="Bonen L."/>
            <person name="Ahrendt S."/>
            <person name="Sain D."/>
            <person name="Corradi N."/>
            <person name="Stajich J.E."/>
        </authorList>
    </citation>
    <scope>NUCLEOTIDE SEQUENCE [LARGE SCALE GENOMIC DNA]</scope>
    <source>
        <strain evidence="11 12">CSF55</strain>
    </source>
</reference>
<dbReference type="STRING" id="988480.A0A075B2H0"/>
<keyword evidence="4" id="KW-0378">Hydrolase</keyword>
<accession>A0A075B2H0</accession>
<dbReference type="SUPFAM" id="SSF54160">
    <property type="entry name" value="Chromo domain-like"/>
    <property type="match status" value="2"/>
</dbReference>
<dbReference type="HOGENOM" id="CLU_243409_0_0_1"/>
<dbReference type="GO" id="GO:0005524">
    <property type="term" value="F:ATP binding"/>
    <property type="evidence" value="ECO:0007669"/>
    <property type="project" value="UniProtKB-KW"/>
</dbReference>
<evidence type="ECO:0000259" key="10">
    <source>
        <dbReference type="PROSITE" id="PS51194"/>
    </source>
</evidence>
<feature type="compositionally biased region" description="Acidic residues" evidence="7">
    <location>
        <begin position="50"/>
        <end position="79"/>
    </location>
</feature>
<evidence type="ECO:0000256" key="7">
    <source>
        <dbReference type="SAM" id="MobiDB-lite"/>
    </source>
</evidence>
<evidence type="ECO:0000256" key="5">
    <source>
        <dbReference type="ARBA" id="ARBA00022840"/>
    </source>
</evidence>
<dbReference type="GO" id="GO:0004386">
    <property type="term" value="F:helicase activity"/>
    <property type="evidence" value="ECO:0007669"/>
    <property type="project" value="UniProtKB-KW"/>
</dbReference>
<gene>
    <name evidence="11" type="ORF">O9G_003503</name>
</gene>
<dbReference type="InterPro" id="IPR027417">
    <property type="entry name" value="P-loop_NTPase"/>
</dbReference>
<dbReference type="InterPro" id="IPR000330">
    <property type="entry name" value="SNF2_N"/>
</dbReference>
<feature type="region of interest" description="Disordered" evidence="7">
    <location>
        <begin position="1"/>
        <end position="94"/>
    </location>
</feature>
<evidence type="ECO:0000259" key="8">
    <source>
        <dbReference type="PROSITE" id="PS50013"/>
    </source>
</evidence>
<dbReference type="Gene3D" id="3.40.50.10810">
    <property type="entry name" value="Tandem AAA-ATPase domain"/>
    <property type="match status" value="1"/>
</dbReference>
<feature type="region of interest" description="Disordered" evidence="7">
    <location>
        <begin position="1332"/>
        <end position="1357"/>
    </location>
</feature>
<evidence type="ECO:0000256" key="6">
    <source>
        <dbReference type="ARBA" id="ARBA00023242"/>
    </source>
</evidence>
<dbReference type="PANTHER" id="PTHR45623">
    <property type="entry name" value="CHROMODOMAIN-HELICASE-DNA-BINDING PROTEIN 3-RELATED-RELATED"/>
    <property type="match status" value="1"/>
</dbReference>
<dbReference type="InterPro" id="IPR038718">
    <property type="entry name" value="SNF2-like_sf"/>
</dbReference>
<dbReference type="Gene3D" id="2.40.50.40">
    <property type="match status" value="2"/>
</dbReference>
<dbReference type="Pfam" id="PF00271">
    <property type="entry name" value="Helicase_C"/>
    <property type="match status" value="1"/>
</dbReference>
<dbReference type="InterPro" id="IPR049730">
    <property type="entry name" value="SNF2/RAD54-like_C"/>
</dbReference>
<keyword evidence="11" id="KW-0347">Helicase</keyword>
<dbReference type="InterPro" id="IPR001650">
    <property type="entry name" value="Helicase_C-like"/>
</dbReference>
<feature type="domain" description="Helicase ATP-binding" evidence="9">
    <location>
        <begin position="278"/>
        <end position="450"/>
    </location>
</feature>
<keyword evidence="5 11" id="KW-0067">ATP-binding</keyword>